<feature type="non-terminal residue" evidence="2">
    <location>
        <position position="101"/>
    </location>
</feature>
<evidence type="ECO:0000256" key="1">
    <source>
        <dbReference type="SAM" id="MobiDB-lite"/>
    </source>
</evidence>
<gene>
    <name evidence="2" type="ORF">c0_g1_i1</name>
</gene>
<evidence type="ECO:0000313" key="2">
    <source>
        <dbReference type="EMBL" id="JAI39938.1"/>
    </source>
</evidence>
<accession>A0A0K8VM61</accession>
<organism evidence="2">
    <name type="scientific">Bactrocera latifrons</name>
    <name type="common">Malaysian fruit fly</name>
    <name type="synonym">Chaetodacus latifrons</name>
    <dbReference type="NCBI Taxonomy" id="174628"/>
    <lineage>
        <taxon>Eukaryota</taxon>
        <taxon>Metazoa</taxon>
        <taxon>Ecdysozoa</taxon>
        <taxon>Arthropoda</taxon>
        <taxon>Hexapoda</taxon>
        <taxon>Insecta</taxon>
        <taxon>Pterygota</taxon>
        <taxon>Neoptera</taxon>
        <taxon>Endopterygota</taxon>
        <taxon>Diptera</taxon>
        <taxon>Brachycera</taxon>
        <taxon>Muscomorpha</taxon>
        <taxon>Tephritoidea</taxon>
        <taxon>Tephritidae</taxon>
        <taxon>Bactrocera</taxon>
        <taxon>Bactrocera</taxon>
    </lineage>
</organism>
<dbReference type="OrthoDB" id="8196390at2759"/>
<reference evidence="2" key="1">
    <citation type="submission" date="2015-06" db="EMBL/GenBank/DDBJ databases">
        <authorList>
            <person name="Hoefler B.C."/>
            <person name="Straight P.D."/>
        </authorList>
    </citation>
    <scope>NUCLEOTIDE SEQUENCE</scope>
</reference>
<protein>
    <submittedName>
        <fullName evidence="2">Uncharacterized protein</fullName>
    </submittedName>
</protein>
<feature type="region of interest" description="Disordered" evidence="1">
    <location>
        <begin position="77"/>
        <end position="101"/>
    </location>
</feature>
<proteinExistence type="predicted"/>
<sequence length="101" mass="11460">MSKRFCSARQHSHQLNAVNAEQSTAFPFCFWRCISLPEGACISMTTRTETHQRHTWPALLLISACCVALGAGQGLRLPDQQPQQQQQQQQQPQQQQNVQQI</sequence>
<feature type="compositionally biased region" description="Low complexity" evidence="1">
    <location>
        <begin position="80"/>
        <end position="101"/>
    </location>
</feature>
<dbReference type="EMBL" id="GDHF01012376">
    <property type="protein sequence ID" value="JAI39938.1"/>
    <property type="molecule type" value="Transcribed_RNA"/>
</dbReference>
<dbReference type="AlphaFoldDB" id="A0A0K8VM61"/>
<name>A0A0K8VM61_BACLA</name>